<feature type="region of interest" description="Disordered" evidence="1">
    <location>
        <begin position="1019"/>
        <end position="1041"/>
    </location>
</feature>
<evidence type="ECO:0000256" key="1">
    <source>
        <dbReference type="SAM" id="MobiDB-lite"/>
    </source>
</evidence>
<feature type="compositionally biased region" description="Low complexity" evidence="1">
    <location>
        <begin position="60"/>
        <end position="73"/>
    </location>
</feature>
<reference evidence="2 3" key="1">
    <citation type="submission" date="2016-11" db="EMBL/GenBank/DDBJ databases">
        <authorList>
            <person name="Jaros S."/>
            <person name="Januszkiewicz K."/>
            <person name="Wedrychowicz H."/>
        </authorList>
    </citation>
    <scope>NUCLEOTIDE SEQUENCE [LARGE SCALE GENOMIC DNA]</scope>
</reference>
<feature type="region of interest" description="Disordered" evidence="1">
    <location>
        <begin position="822"/>
        <end position="924"/>
    </location>
</feature>
<name>A0A2X0M439_9BASI</name>
<evidence type="ECO:0000313" key="3">
    <source>
        <dbReference type="Proteomes" id="UP000249464"/>
    </source>
</evidence>
<feature type="compositionally biased region" description="Low complexity" evidence="1">
    <location>
        <begin position="405"/>
        <end position="424"/>
    </location>
</feature>
<feature type="region of interest" description="Disordered" evidence="1">
    <location>
        <begin position="400"/>
        <end position="426"/>
    </location>
</feature>
<dbReference type="STRING" id="796604.A0A2X0M439"/>
<feature type="region of interest" description="Disordered" evidence="1">
    <location>
        <begin position="745"/>
        <end position="793"/>
    </location>
</feature>
<protein>
    <submittedName>
        <fullName evidence="2">BQ5605_C003g01883 protein</fullName>
    </submittedName>
</protein>
<evidence type="ECO:0000313" key="2">
    <source>
        <dbReference type="EMBL" id="SGY37762.1"/>
    </source>
</evidence>
<feature type="compositionally biased region" description="Basic and acidic residues" evidence="1">
    <location>
        <begin position="177"/>
        <end position="186"/>
    </location>
</feature>
<feature type="region of interest" description="Disordered" evidence="1">
    <location>
        <begin position="137"/>
        <end position="215"/>
    </location>
</feature>
<sequence length="1041" mass="112871">MDTTGRVTRRPIDRSFLLLRGRLGGDTPYLAPRILIRAHVKLDTLQGRIDTPGSSDRRSSAAATSTSSSVSVDPCNDSATVAGHVALVPAREPIADKTRTRVQLAAALLDYDQPDLKLGARDPTSKAQQSALLEPFRHLLHPSPPPPAPSINVASPTAYTDDGAHAATPGSVPVLGVRDEAEERPSDSTSQRLSDDFKSSTLSDRTSSGGGLDFDDEAASRLNEEWGINDVFSRISSGDFSIVPVVEPLPPTIHTGAPLPFPKTSQVASWLTKDVEETRLMPNLDHLDSPLPDPSTSKFRILERKPGDGSETARPRTQSLGVSGRASLGSLSLPTLENVQTRTSSSGLVSSRLLSDLCDGRLSNFSLAKHSEQVANPRRISSLPGAVTVGASSSSGDCLSRLGHASQSAGSSDAAPADAGSPASMTSSFAQLEREVMGDYPAGPILVSSGTTDAVPAGARTFTSRFDPAYIEAQRLEAEQYRPQFANKLAGETPRMVLMPAPLAGQPLAMLLAPPRADGPDAPEEIEDEPVPRERIERPAGALYGRSLMVVMQDKKRTQKSKTKSYVPGADGRRAMMDWRGTIAGQEMSARQQRLNILEGVEQKSSSAQARKSMFGRDLLYERDMERIRAEKAAEEAEWLEAEREEQEAWEKFRIREEEKQRMQNEKLALIKRQQEEVILEAEHRRDLAQKQRSPTSEIHEEIHEVFVPSPVSASTVVSSPDTPAPPIDFLGLGTITAGATSSINEWLPPTMVPSSPASSAASSRSSHNSRRRYKSSSARPELGYDTRPLSPSTQALDWQNAIMQGTMSPFQAAAATRSVNVRKGANAKDDRPMGERLVSQPGMQPPAWSLDFGAVGDDGDDEHVDEDGDDFFDYEDDAIGYSKEKRYEGRVDQGRKSVNRPPSIEDNIDVSDTSSRTGSDDEPLALRVNAQVEDDDVPLGLKAAANVRPLQVGEEDEDDVPLALTAPAMQMRDQAAYERQQHRVSAARAQSQMYLHAQARQSAAYFAMHQQLEAAGEGMEVPGFGGTSTSVDRWRQGVEN</sequence>
<proteinExistence type="predicted"/>
<dbReference type="Proteomes" id="UP000249464">
    <property type="component" value="Unassembled WGS sequence"/>
</dbReference>
<feature type="compositionally biased region" description="Acidic residues" evidence="1">
    <location>
        <begin position="858"/>
        <end position="879"/>
    </location>
</feature>
<feature type="compositionally biased region" description="Low complexity" evidence="1">
    <location>
        <begin position="755"/>
        <end position="767"/>
    </location>
</feature>
<feature type="region of interest" description="Disordered" evidence="1">
    <location>
        <begin position="283"/>
        <end position="327"/>
    </location>
</feature>
<feature type="compositionally biased region" description="Basic and acidic residues" evidence="1">
    <location>
        <begin position="883"/>
        <end position="896"/>
    </location>
</feature>
<keyword evidence="3" id="KW-1185">Reference proteome</keyword>
<dbReference type="AlphaFoldDB" id="A0A2X0M439"/>
<accession>A0A2X0M439</accession>
<organism evidence="2 3">
    <name type="scientific">Microbotryum silenes-dioicae</name>
    <dbReference type="NCBI Taxonomy" id="796604"/>
    <lineage>
        <taxon>Eukaryota</taxon>
        <taxon>Fungi</taxon>
        <taxon>Dikarya</taxon>
        <taxon>Basidiomycota</taxon>
        <taxon>Pucciniomycotina</taxon>
        <taxon>Microbotryomycetes</taxon>
        <taxon>Microbotryales</taxon>
        <taxon>Microbotryaceae</taxon>
        <taxon>Microbotryum</taxon>
    </lineage>
</organism>
<feature type="region of interest" description="Disordered" evidence="1">
    <location>
        <begin position="47"/>
        <end position="75"/>
    </location>
</feature>
<feature type="compositionally biased region" description="Basic and acidic residues" evidence="1">
    <location>
        <begin position="300"/>
        <end position="314"/>
    </location>
</feature>
<dbReference type="EMBL" id="FQNC01000042">
    <property type="protein sequence ID" value="SGY37762.1"/>
    <property type="molecule type" value="Genomic_DNA"/>
</dbReference>
<gene>
    <name evidence="2" type="primary">BQ5605_C003g01883</name>
    <name evidence="2" type="ORF">BQ5605_C003G01883</name>
</gene>